<organism evidence="2 3">
    <name type="scientific">Trematosphaeria pertusa</name>
    <dbReference type="NCBI Taxonomy" id="390896"/>
    <lineage>
        <taxon>Eukaryota</taxon>
        <taxon>Fungi</taxon>
        <taxon>Dikarya</taxon>
        <taxon>Ascomycota</taxon>
        <taxon>Pezizomycotina</taxon>
        <taxon>Dothideomycetes</taxon>
        <taxon>Pleosporomycetidae</taxon>
        <taxon>Pleosporales</taxon>
        <taxon>Massarineae</taxon>
        <taxon>Trematosphaeriaceae</taxon>
        <taxon>Trematosphaeria</taxon>
    </lineage>
</organism>
<name>A0A6A6IQ07_9PLEO</name>
<evidence type="ECO:0000256" key="1">
    <source>
        <dbReference type="SAM" id="MobiDB-lite"/>
    </source>
</evidence>
<dbReference type="AlphaFoldDB" id="A0A6A6IQ07"/>
<dbReference type="Proteomes" id="UP000800094">
    <property type="component" value="Unassembled WGS sequence"/>
</dbReference>
<gene>
    <name evidence="2" type="ORF">BU26DRAFT_562353</name>
</gene>
<proteinExistence type="predicted"/>
<dbReference type="RefSeq" id="XP_033687629.1">
    <property type="nucleotide sequence ID" value="XM_033833021.1"/>
</dbReference>
<dbReference type="GeneID" id="54586351"/>
<protein>
    <submittedName>
        <fullName evidence="2">Uncharacterized protein</fullName>
    </submittedName>
</protein>
<evidence type="ECO:0000313" key="3">
    <source>
        <dbReference type="Proteomes" id="UP000800094"/>
    </source>
</evidence>
<dbReference type="EMBL" id="ML987192">
    <property type="protein sequence ID" value="KAF2252625.1"/>
    <property type="molecule type" value="Genomic_DNA"/>
</dbReference>
<dbReference type="OrthoDB" id="3702761at2759"/>
<evidence type="ECO:0000313" key="2">
    <source>
        <dbReference type="EMBL" id="KAF2252625.1"/>
    </source>
</evidence>
<feature type="region of interest" description="Disordered" evidence="1">
    <location>
        <begin position="487"/>
        <end position="521"/>
    </location>
</feature>
<keyword evidence="3" id="KW-1185">Reference proteome</keyword>
<accession>A0A6A6IQ07</accession>
<sequence length="521" mass="59808">MSHTTKPAPTLDTLPSELRRLIVAHLAPSGPEELRPGCKAPLKSANLAHPCLREWVPEFMFRDMALEHVIVGMASFLERFAVNEDNAGLLKHVKTIQVKVPPAIRWEVDTEHDFDTIEDITMRRLCHNYDAETPDDLTNEQRQYCGHYHRALVEPFVDNRRWYVLLRNAQQSWGQVFHYFPNLQHIGVGCCERVDHPTGTYTNVFVSQFGRHVTCEAEPPFVEDPTINMAWASALVLEGAPQTVRSLQLSMANMDNFNSFATVNRLLSIVYRNSQFLSLQPPLGVTELSITLRGVDGLHGELEWTGDTGSAGLLRYWKKVLGALRNLRYLEFREEVGDSPNLAFTSGEETDSNDNVVVWLLHHLKHNRLETLRLRDFFLDPDWFRDMFFTDWPNLKNIILDNTSLRWSTEDKGQEEHEQPSEITVRDHHNEKAWMRICQFLSNEYPSVNIHINQPASWGEIGGNYILLSKDVEELQRLPRVKLNVRPSYPFTDNRPPENLVLVHGPASRPPLPSNGPKSEE</sequence>
<reference evidence="2" key="1">
    <citation type="journal article" date="2020" name="Stud. Mycol.">
        <title>101 Dothideomycetes genomes: a test case for predicting lifestyles and emergence of pathogens.</title>
        <authorList>
            <person name="Haridas S."/>
            <person name="Albert R."/>
            <person name="Binder M."/>
            <person name="Bloem J."/>
            <person name="Labutti K."/>
            <person name="Salamov A."/>
            <person name="Andreopoulos B."/>
            <person name="Baker S."/>
            <person name="Barry K."/>
            <person name="Bills G."/>
            <person name="Bluhm B."/>
            <person name="Cannon C."/>
            <person name="Castanera R."/>
            <person name="Culley D."/>
            <person name="Daum C."/>
            <person name="Ezra D."/>
            <person name="Gonzalez J."/>
            <person name="Henrissat B."/>
            <person name="Kuo A."/>
            <person name="Liang C."/>
            <person name="Lipzen A."/>
            <person name="Lutzoni F."/>
            <person name="Magnuson J."/>
            <person name="Mondo S."/>
            <person name="Nolan M."/>
            <person name="Ohm R."/>
            <person name="Pangilinan J."/>
            <person name="Park H.-J."/>
            <person name="Ramirez L."/>
            <person name="Alfaro M."/>
            <person name="Sun H."/>
            <person name="Tritt A."/>
            <person name="Yoshinaga Y."/>
            <person name="Zwiers L.-H."/>
            <person name="Turgeon B."/>
            <person name="Goodwin S."/>
            <person name="Spatafora J."/>
            <person name="Crous P."/>
            <person name="Grigoriev I."/>
        </authorList>
    </citation>
    <scope>NUCLEOTIDE SEQUENCE</scope>
    <source>
        <strain evidence="2">CBS 122368</strain>
    </source>
</reference>